<dbReference type="SMART" id="SM01118">
    <property type="entry name" value="CYTH"/>
    <property type="match status" value="1"/>
</dbReference>
<dbReference type="PANTHER" id="PTHR40114:SF1">
    <property type="entry name" value="SLR0698 PROTEIN"/>
    <property type="match status" value="1"/>
</dbReference>
<evidence type="ECO:0000313" key="3">
    <source>
        <dbReference type="Proteomes" id="UP000595197"/>
    </source>
</evidence>
<dbReference type="InterPro" id="IPR033469">
    <property type="entry name" value="CYTH-like_dom_sf"/>
</dbReference>
<dbReference type="RefSeq" id="WP_201082628.1">
    <property type="nucleotide sequence ID" value="NZ_CP067421.1"/>
</dbReference>
<geneLocation type="plasmid" evidence="2 3">
    <name>pTT6-1</name>
</geneLocation>
<evidence type="ECO:0000259" key="1">
    <source>
        <dbReference type="PROSITE" id="PS51707"/>
    </source>
</evidence>
<accession>A0ABX7BFM4</accession>
<dbReference type="SUPFAM" id="SSF55154">
    <property type="entry name" value="CYTH-like phosphatases"/>
    <property type="match status" value="1"/>
</dbReference>
<dbReference type="PANTHER" id="PTHR40114">
    <property type="entry name" value="SLR0698 PROTEIN"/>
    <property type="match status" value="1"/>
</dbReference>
<dbReference type="PROSITE" id="PS51707">
    <property type="entry name" value="CYTH"/>
    <property type="match status" value="1"/>
</dbReference>
<dbReference type="EMBL" id="CP067421">
    <property type="protein sequence ID" value="QQP93195.1"/>
    <property type="molecule type" value="Genomic_DNA"/>
</dbReference>
<dbReference type="CDD" id="cd07891">
    <property type="entry name" value="CYTH-like_CthTTM-like_1"/>
    <property type="match status" value="1"/>
</dbReference>
<reference evidence="2" key="1">
    <citation type="submission" date="2021-02" db="EMBL/GenBank/DDBJ databases">
        <title>Skermanella TT6 skin isolate.</title>
        <authorList>
            <person name="Lee K."/>
            <person name="Ganzorig M."/>
        </authorList>
    </citation>
    <scope>NUCLEOTIDE SEQUENCE</scope>
    <source>
        <strain evidence="2">TT6</strain>
    </source>
</reference>
<dbReference type="InterPro" id="IPR012042">
    <property type="entry name" value="NeuTTM/CthTTM-like"/>
</dbReference>
<dbReference type="InterPro" id="IPR023577">
    <property type="entry name" value="CYTH_domain"/>
</dbReference>
<dbReference type="Pfam" id="PF01928">
    <property type="entry name" value="CYTH"/>
    <property type="match status" value="1"/>
</dbReference>
<keyword evidence="3" id="KW-1185">Reference proteome</keyword>
<dbReference type="Proteomes" id="UP000595197">
    <property type="component" value="Plasmid pTT6-1"/>
</dbReference>
<dbReference type="Gene3D" id="2.40.320.10">
    <property type="entry name" value="Hypothetical Protein Pfu-838710-001"/>
    <property type="match status" value="1"/>
</dbReference>
<gene>
    <name evidence="2" type="ORF">IGS68_29125</name>
</gene>
<keyword evidence="2" id="KW-0614">Plasmid</keyword>
<organism evidence="2 3">
    <name type="scientific">Skermanella cutis</name>
    <dbReference type="NCBI Taxonomy" id="2775420"/>
    <lineage>
        <taxon>Bacteria</taxon>
        <taxon>Pseudomonadati</taxon>
        <taxon>Pseudomonadota</taxon>
        <taxon>Alphaproteobacteria</taxon>
        <taxon>Rhodospirillales</taxon>
        <taxon>Azospirillaceae</taxon>
        <taxon>Skermanella</taxon>
    </lineage>
</organism>
<evidence type="ECO:0000313" key="2">
    <source>
        <dbReference type="EMBL" id="QQP93195.1"/>
    </source>
</evidence>
<name>A0ABX7BFM4_9PROT</name>
<dbReference type="PIRSF" id="PIRSF016487">
    <property type="entry name" value="CYTH_UCP016487"/>
    <property type="match status" value="1"/>
</dbReference>
<proteinExistence type="predicted"/>
<sequence length="158" mass="17939">MPLEIERKFLVRDGWPRNTGGEPYRQGYLKQSGDPPTIRVRRAGDLAFLTIKSQPAGLVRDEYEYQIPANHAEEMLGSLCHHPLIEKVRHKVPHAGVVWEIDEFQGVNAGLVMAEVELHDPDQPFEKPDWIGAEVTGDPRYSNSALSRHPYTTWVEAD</sequence>
<protein>
    <submittedName>
        <fullName evidence="2">CYTH domain-containing protein</fullName>
    </submittedName>
</protein>
<feature type="domain" description="CYTH" evidence="1">
    <location>
        <begin position="2"/>
        <end position="148"/>
    </location>
</feature>